<dbReference type="InterPro" id="IPR029063">
    <property type="entry name" value="SAM-dependent_MTases_sf"/>
</dbReference>
<dbReference type="SUPFAM" id="SSF53335">
    <property type="entry name" value="S-adenosyl-L-methionine-dependent methyltransferases"/>
    <property type="match status" value="1"/>
</dbReference>
<keyword evidence="5" id="KW-1185">Reference proteome</keyword>
<comment type="similarity">
    <text evidence="1">Belongs to the methyltransferase superfamily. L-isoaspartyl/D-aspartyl protein methyltransferase family.</text>
</comment>
<dbReference type="GO" id="GO:0032259">
    <property type="term" value="P:methylation"/>
    <property type="evidence" value="ECO:0007669"/>
    <property type="project" value="UniProtKB-KW"/>
</dbReference>
<evidence type="ECO:0000313" key="4">
    <source>
        <dbReference type="EMBL" id="ALP52191.1"/>
    </source>
</evidence>
<dbReference type="InterPro" id="IPR000682">
    <property type="entry name" value="PCMT"/>
</dbReference>
<evidence type="ECO:0000256" key="2">
    <source>
        <dbReference type="ARBA" id="ARBA00013346"/>
    </source>
</evidence>
<dbReference type="CDD" id="cd02440">
    <property type="entry name" value="AdoMet_MTases"/>
    <property type="match status" value="1"/>
</dbReference>
<evidence type="ECO:0000256" key="3">
    <source>
        <dbReference type="ARBA" id="ARBA00030757"/>
    </source>
</evidence>
<reference evidence="4" key="1">
    <citation type="submission" date="2015-10" db="EMBL/GenBank/DDBJ databases">
        <title>Description of Candidatus Tenderia electrophaga gen. nov, sp. nov., an Uncultivated Electroautotroph from a Biocathode Enrichment.</title>
        <authorList>
            <person name="Eddie B.J."/>
            <person name="Malanoski A.P."/>
            <person name="Wang Z."/>
            <person name="Hall R.J."/>
            <person name="Oh S.D."/>
            <person name="Heiner C."/>
            <person name="Lin B."/>
            <person name="Strycharz-Glaven S.M."/>
        </authorList>
    </citation>
    <scope>NUCLEOTIDE SEQUENCE [LARGE SCALE GENOMIC DNA]</scope>
    <source>
        <strain evidence="4">NRL1</strain>
    </source>
</reference>
<dbReference type="Pfam" id="PF01135">
    <property type="entry name" value="PCMT"/>
    <property type="match status" value="1"/>
</dbReference>
<dbReference type="Gene3D" id="3.40.50.150">
    <property type="entry name" value="Vaccinia Virus protein VP39"/>
    <property type="match status" value="1"/>
</dbReference>
<evidence type="ECO:0000313" key="5">
    <source>
        <dbReference type="Proteomes" id="UP000055136"/>
    </source>
</evidence>
<accession>A0A0S2TAS0</accession>
<dbReference type="PANTHER" id="PTHR11579">
    <property type="entry name" value="PROTEIN-L-ISOASPARTATE O-METHYLTRANSFERASE"/>
    <property type="match status" value="1"/>
</dbReference>
<dbReference type="PANTHER" id="PTHR11579:SF18">
    <property type="entry name" value="PROTEIN-L-ISOASPARTATE O-METHYLTRANSFERASE"/>
    <property type="match status" value="1"/>
</dbReference>
<gene>
    <name evidence="4" type="ORF">Tel_02970</name>
</gene>
<name>A0A0S2TAS0_9GAMM</name>
<organism evidence="4 5">
    <name type="scientific">Candidatus Tenderia electrophaga</name>
    <dbReference type="NCBI Taxonomy" id="1748243"/>
    <lineage>
        <taxon>Bacteria</taxon>
        <taxon>Pseudomonadati</taxon>
        <taxon>Pseudomonadota</taxon>
        <taxon>Gammaproteobacteria</taxon>
        <taxon>Candidatus Tenderiales</taxon>
        <taxon>Candidatus Tenderiaceae</taxon>
        <taxon>Candidatus Tenderia</taxon>
    </lineage>
</organism>
<dbReference type="EMBL" id="CP013099">
    <property type="protein sequence ID" value="ALP52191.1"/>
    <property type="molecule type" value="Genomic_DNA"/>
</dbReference>
<sequence length="218" mass="24066">MTNVELARFNMVEQQVRPWDVLDSQVLELMEAMPREAFVPQAYQNVAYADIDIPIGHGEVMLAPKYVGRMLQALNLQEGDVALEVGCGTGYVTALLAKTCREVYSVDIHQAFVDTTAKNLATLDITNITLETGDAAQGWDAHGPYDAIFITGSLPVLPEAFQKSLNRGGRLVAIVGDSPVMEAVLITRTGINEWSQETLFETDIKHLENAIKPQRFVF</sequence>
<protein>
    <recommendedName>
        <fullName evidence="2">Protein-L-isoaspartate O-methyltransferase</fullName>
    </recommendedName>
    <alternativeName>
        <fullName evidence="3">Protein L-isoaspartyl methyltransferase</fullName>
    </alternativeName>
</protein>
<dbReference type="KEGG" id="tee:Tel_02970"/>
<dbReference type="Proteomes" id="UP000055136">
    <property type="component" value="Chromosome"/>
</dbReference>
<dbReference type="GO" id="GO:0005737">
    <property type="term" value="C:cytoplasm"/>
    <property type="evidence" value="ECO:0007669"/>
    <property type="project" value="TreeGrafter"/>
</dbReference>
<dbReference type="STRING" id="1748243.Tel_02970"/>
<dbReference type="GO" id="GO:0004719">
    <property type="term" value="F:protein-L-isoaspartate (D-aspartate) O-methyltransferase activity"/>
    <property type="evidence" value="ECO:0007669"/>
    <property type="project" value="InterPro"/>
</dbReference>
<proteinExistence type="inferred from homology"/>
<evidence type="ECO:0000256" key="1">
    <source>
        <dbReference type="ARBA" id="ARBA00005369"/>
    </source>
</evidence>
<dbReference type="AlphaFoldDB" id="A0A0S2TAS0"/>